<feature type="domain" description="DJ-1/PfpI" evidence="1">
    <location>
        <begin position="6"/>
        <end position="164"/>
    </location>
</feature>
<dbReference type="RefSeq" id="WP_047764133.1">
    <property type="nucleotide sequence ID" value="NZ_LAQL01000006.1"/>
</dbReference>
<dbReference type="STRING" id="1489064.WH96_10775"/>
<protein>
    <submittedName>
        <fullName evidence="2">Dimethyladenosine transferase</fullName>
    </submittedName>
</protein>
<dbReference type="OrthoDB" id="186587at2"/>
<dbReference type="Gene3D" id="3.40.50.880">
    <property type="match status" value="1"/>
</dbReference>
<dbReference type="CDD" id="cd03139">
    <property type="entry name" value="GATase1_PfpI_2"/>
    <property type="match status" value="1"/>
</dbReference>
<name>A0A0H2MJM0_9PROT</name>
<dbReference type="SUPFAM" id="SSF52317">
    <property type="entry name" value="Class I glutamine amidotransferase-like"/>
    <property type="match status" value="1"/>
</dbReference>
<gene>
    <name evidence="2" type="ORF">WH96_10775</name>
</gene>
<keyword evidence="3" id="KW-1185">Reference proteome</keyword>
<reference evidence="2 3" key="1">
    <citation type="submission" date="2015-03" db="EMBL/GenBank/DDBJ databases">
        <title>Genome Sequence of Kiloniella spongiae MEBiC09566, isolated from a marine sponge.</title>
        <authorList>
            <person name="Shao Z."/>
            <person name="Wang L."/>
            <person name="Li X."/>
        </authorList>
    </citation>
    <scope>NUCLEOTIDE SEQUENCE [LARGE SCALE GENOMIC DNA]</scope>
    <source>
        <strain evidence="2 3">MEBiC09566</strain>
    </source>
</reference>
<dbReference type="InterPro" id="IPR002818">
    <property type="entry name" value="DJ-1/PfpI"/>
</dbReference>
<sequence>MRTIGALIFPGFELLDVFGPMEMFGLLSKDYELNLIAEHKGAIPSGQKLSAVADFSITERSDFDIIFVPGGVGTRREVKNLDLLKWIEKTARHSEFVLSVCTGSALLAKTGLLDNKRATTNKAAFKWVETQGPNVHWVRQARWVEDDRFLTSSGVSAGMDMSLGAISKMHGKERAKQVAKWSEYDWHEDSNWDPFAAIHELV</sequence>
<evidence type="ECO:0000313" key="3">
    <source>
        <dbReference type="Proteomes" id="UP000035444"/>
    </source>
</evidence>
<dbReference type="EMBL" id="LAQL01000006">
    <property type="protein sequence ID" value="KLN60922.1"/>
    <property type="molecule type" value="Genomic_DNA"/>
</dbReference>
<evidence type="ECO:0000259" key="1">
    <source>
        <dbReference type="Pfam" id="PF01965"/>
    </source>
</evidence>
<proteinExistence type="predicted"/>
<comment type="caution">
    <text evidence="2">The sequence shown here is derived from an EMBL/GenBank/DDBJ whole genome shotgun (WGS) entry which is preliminary data.</text>
</comment>
<dbReference type="InterPro" id="IPR052158">
    <property type="entry name" value="INH-QAR"/>
</dbReference>
<keyword evidence="2" id="KW-0808">Transferase</keyword>
<dbReference type="PATRIC" id="fig|1489064.4.peg.3456"/>
<organism evidence="2 3">
    <name type="scientific">Kiloniella spongiae</name>
    <dbReference type="NCBI Taxonomy" id="1489064"/>
    <lineage>
        <taxon>Bacteria</taxon>
        <taxon>Pseudomonadati</taxon>
        <taxon>Pseudomonadota</taxon>
        <taxon>Alphaproteobacteria</taxon>
        <taxon>Rhodospirillales</taxon>
        <taxon>Kiloniellaceae</taxon>
        <taxon>Kiloniella</taxon>
    </lineage>
</organism>
<dbReference type="PANTHER" id="PTHR43130">
    <property type="entry name" value="ARAC-FAMILY TRANSCRIPTIONAL REGULATOR"/>
    <property type="match status" value="1"/>
</dbReference>
<dbReference type="GO" id="GO:0016740">
    <property type="term" value="F:transferase activity"/>
    <property type="evidence" value="ECO:0007669"/>
    <property type="project" value="UniProtKB-KW"/>
</dbReference>
<evidence type="ECO:0000313" key="2">
    <source>
        <dbReference type="EMBL" id="KLN60922.1"/>
    </source>
</evidence>
<dbReference type="Pfam" id="PF01965">
    <property type="entry name" value="DJ-1_PfpI"/>
    <property type="match status" value="1"/>
</dbReference>
<dbReference type="InterPro" id="IPR029062">
    <property type="entry name" value="Class_I_gatase-like"/>
</dbReference>
<dbReference type="AlphaFoldDB" id="A0A0H2MJM0"/>
<dbReference type="PANTHER" id="PTHR43130:SF15">
    <property type="entry name" value="THIJ_PFPI FAMILY PROTEIN (AFU_ORTHOLOGUE AFUA_5G14240)"/>
    <property type="match status" value="1"/>
</dbReference>
<accession>A0A0H2MJM0</accession>
<dbReference type="Proteomes" id="UP000035444">
    <property type="component" value="Unassembled WGS sequence"/>
</dbReference>